<proteinExistence type="predicted"/>
<accession>A0A518I8U8</accession>
<keyword evidence="2" id="KW-1185">Reference proteome</keyword>
<dbReference type="EMBL" id="CP037452">
    <property type="protein sequence ID" value="QDV49535.1"/>
    <property type="molecule type" value="Genomic_DNA"/>
</dbReference>
<evidence type="ECO:0000313" key="1">
    <source>
        <dbReference type="EMBL" id="QDV49535.1"/>
    </source>
</evidence>
<dbReference type="AlphaFoldDB" id="A0A518I8U8"/>
<evidence type="ECO:0000313" key="2">
    <source>
        <dbReference type="Proteomes" id="UP000318313"/>
    </source>
</evidence>
<protein>
    <submittedName>
        <fullName evidence="1">Uncharacterized protein</fullName>
    </submittedName>
</protein>
<name>A0A518I8U8_9PLAN</name>
<organism evidence="1 2">
    <name type="scientific">Gimesia fumaroli</name>
    <dbReference type="NCBI Taxonomy" id="2527976"/>
    <lineage>
        <taxon>Bacteria</taxon>
        <taxon>Pseudomonadati</taxon>
        <taxon>Planctomycetota</taxon>
        <taxon>Planctomycetia</taxon>
        <taxon>Planctomycetales</taxon>
        <taxon>Planctomycetaceae</taxon>
        <taxon>Gimesia</taxon>
    </lineage>
</organism>
<dbReference type="KEGG" id="gfm:Enr17x_15540"/>
<dbReference type="Proteomes" id="UP000318313">
    <property type="component" value="Chromosome"/>
</dbReference>
<dbReference type="RefSeq" id="WP_145307366.1">
    <property type="nucleotide sequence ID" value="NZ_CP037452.1"/>
</dbReference>
<sequence length="65" mass="7419">MTRQFEDYLANSLSRGYRNHRLTCRENNGRIECEVGPEGEKPELAFTAFGCVVRIRPEDTSDEPG</sequence>
<reference evidence="1 2" key="1">
    <citation type="submission" date="2019-03" db="EMBL/GenBank/DDBJ databases">
        <title>Deep-cultivation of Planctomycetes and their phenomic and genomic characterization uncovers novel biology.</title>
        <authorList>
            <person name="Wiegand S."/>
            <person name="Jogler M."/>
            <person name="Boedeker C."/>
            <person name="Pinto D."/>
            <person name="Vollmers J."/>
            <person name="Rivas-Marin E."/>
            <person name="Kohn T."/>
            <person name="Peeters S.H."/>
            <person name="Heuer A."/>
            <person name="Rast P."/>
            <person name="Oberbeckmann S."/>
            <person name="Bunk B."/>
            <person name="Jeske O."/>
            <person name="Meyerdierks A."/>
            <person name="Storesund J.E."/>
            <person name="Kallscheuer N."/>
            <person name="Luecker S."/>
            <person name="Lage O.M."/>
            <person name="Pohl T."/>
            <person name="Merkel B.J."/>
            <person name="Hornburger P."/>
            <person name="Mueller R.-W."/>
            <person name="Bruemmer F."/>
            <person name="Labrenz M."/>
            <person name="Spormann A.M."/>
            <person name="Op den Camp H."/>
            <person name="Overmann J."/>
            <person name="Amann R."/>
            <person name="Jetten M.S.M."/>
            <person name="Mascher T."/>
            <person name="Medema M.H."/>
            <person name="Devos D.P."/>
            <person name="Kaster A.-K."/>
            <person name="Ovreas L."/>
            <person name="Rohde M."/>
            <person name="Galperin M.Y."/>
            <person name="Jogler C."/>
        </authorList>
    </citation>
    <scope>NUCLEOTIDE SEQUENCE [LARGE SCALE GENOMIC DNA]</scope>
    <source>
        <strain evidence="1 2">Enr17</strain>
    </source>
</reference>
<gene>
    <name evidence="1" type="ORF">Enr17x_15540</name>
</gene>